<dbReference type="Proteomes" id="UP001165960">
    <property type="component" value="Unassembled WGS sequence"/>
</dbReference>
<protein>
    <submittedName>
        <fullName evidence="1">Uncharacterized protein</fullName>
    </submittedName>
</protein>
<sequence length="279" mass="30958">MEPPVTPKPMLVSSPNLPTDHTDKLFGIVYITLTGTPVPGLYSANPYPILSIWRPSYGGHYPLAQWSPHPSHLIPPPIHGFLKQPLYPSKAVAGCHLTKSPKKKPTPTTSVEQNPSYCSWPSKQDHKHLPLSGNHSLLDQHLPTPAKLLDMWIITGGARLSNQPGYRASWALLWDGVRNHFPDSSYPTDEDLFQLPNLDDLGYCYSINCQLTALVPRSNADASKPCKELSTITHLEMTCTTIPATACEAFHLVPNAFRLHSQLHPQYKNSHPDPKLFSA</sequence>
<evidence type="ECO:0000313" key="1">
    <source>
        <dbReference type="EMBL" id="KAJ9069842.1"/>
    </source>
</evidence>
<dbReference type="EMBL" id="QTSX02003606">
    <property type="protein sequence ID" value="KAJ9069842.1"/>
    <property type="molecule type" value="Genomic_DNA"/>
</dbReference>
<proteinExistence type="predicted"/>
<gene>
    <name evidence="1" type="ORF">DSO57_1014518</name>
</gene>
<reference evidence="1" key="1">
    <citation type="submission" date="2022-04" db="EMBL/GenBank/DDBJ databases">
        <title>Genome of the entomopathogenic fungus Entomophthora muscae.</title>
        <authorList>
            <person name="Elya C."/>
            <person name="Lovett B.R."/>
            <person name="Lee E."/>
            <person name="Macias A.M."/>
            <person name="Hajek A.E."/>
            <person name="De Bivort B.L."/>
            <person name="Kasson M.T."/>
            <person name="De Fine Licht H.H."/>
            <person name="Stajich J.E."/>
        </authorList>
    </citation>
    <scope>NUCLEOTIDE SEQUENCE</scope>
    <source>
        <strain evidence="1">Berkeley</strain>
    </source>
</reference>
<accession>A0ACC2T6B5</accession>
<evidence type="ECO:0000313" key="2">
    <source>
        <dbReference type="Proteomes" id="UP001165960"/>
    </source>
</evidence>
<comment type="caution">
    <text evidence="1">The sequence shown here is derived from an EMBL/GenBank/DDBJ whole genome shotgun (WGS) entry which is preliminary data.</text>
</comment>
<keyword evidence="2" id="KW-1185">Reference proteome</keyword>
<name>A0ACC2T6B5_9FUNG</name>
<organism evidence="1 2">
    <name type="scientific">Entomophthora muscae</name>
    <dbReference type="NCBI Taxonomy" id="34485"/>
    <lineage>
        <taxon>Eukaryota</taxon>
        <taxon>Fungi</taxon>
        <taxon>Fungi incertae sedis</taxon>
        <taxon>Zoopagomycota</taxon>
        <taxon>Entomophthoromycotina</taxon>
        <taxon>Entomophthoromycetes</taxon>
        <taxon>Entomophthorales</taxon>
        <taxon>Entomophthoraceae</taxon>
        <taxon>Entomophthora</taxon>
    </lineage>
</organism>